<dbReference type="EMBL" id="RDQH01000331">
    <property type="protein sequence ID" value="RXH98073.1"/>
    <property type="molecule type" value="Genomic_DNA"/>
</dbReference>
<comment type="caution">
    <text evidence="2">The sequence shown here is derived from an EMBL/GenBank/DDBJ whole genome shotgun (WGS) entry which is preliminary data.</text>
</comment>
<dbReference type="PANTHER" id="PTHR36766:SF40">
    <property type="entry name" value="DISEASE RESISTANCE PROTEIN RGA3"/>
    <property type="match status" value="1"/>
</dbReference>
<gene>
    <name evidence="2" type="ORF">DVH24_010398</name>
</gene>
<dbReference type="PANTHER" id="PTHR36766">
    <property type="entry name" value="PLANT BROAD-SPECTRUM MILDEW RESISTANCE PROTEIN RPW8"/>
    <property type="match status" value="1"/>
</dbReference>
<dbReference type="GO" id="GO:0006952">
    <property type="term" value="P:defense response"/>
    <property type="evidence" value="ECO:0007669"/>
    <property type="project" value="UniProtKB-KW"/>
</dbReference>
<protein>
    <submittedName>
        <fullName evidence="2">Uncharacterized protein</fullName>
    </submittedName>
</protein>
<accession>A0A498JVT2</accession>
<dbReference type="AlphaFoldDB" id="A0A498JVT2"/>
<evidence type="ECO:0000313" key="3">
    <source>
        <dbReference type="Proteomes" id="UP000290289"/>
    </source>
</evidence>
<proteinExistence type="predicted"/>
<dbReference type="InterPro" id="IPR032675">
    <property type="entry name" value="LRR_dom_sf"/>
</dbReference>
<name>A0A498JVT2_MALDO</name>
<dbReference type="Proteomes" id="UP000290289">
    <property type="component" value="Chromosome 5"/>
</dbReference>
<reference evidence="2 3" key="1">
    <citation type="submission" date="2018-10" db="EMBL/GenBank/DDBJ databases">
        <title>A high-quality apple genome assembly.</title>
        <authorList>
            <person name="Hu J."/>
        </authorList>
    </citation>
    <scope>NUCLEOTIDE SEQUENCE [LARGE SCALE GENOMIC DNA]</scope>
    <source>
        <strain evidence="3">cv. HFTH1</strain>
        <tissue evidence="2">Young leaf</tissue>
    </source>
</reference>
<keyword evidence="1" id="KW-0611">Plant defense</keyword>
<dbReference type="SUPFAM" id="SSF52058">
    <property type="entry name" value="L domain-like"/>
    <property type="match status" value="1"/>
</dbReference>
<evidence type="ECO:0000256" key="1">
    <source>
        <dbReference type="ARBA" id="ARBA00022821"/>
    </source>
</evidence>
<sequence>MHDCIYHSKPPLSEVLRTSWCHNFEAIPSLDNLTPVRVVTSEECHGLTSLLSGLSSCTSLVELRILFCEKLQYLPTGLHTINSFEEIVYLLVLGGAGFLPEFYGWPKFKSLPPLVRHSTSPVTEGDSPEWLDDLTSLTKLKIGSCKNLNSPASPQAM</sequence>
<evidence type="ECO:0000313" key="2">
    <source>
        <dbReference type="EMBL" id="RXH98073.1"/>
    </source>
</evidence>
<organism evidence="2 3">
    <name type="scientific">Malus domestica</name>
    <name type="common">Apple</name>
    <name type="synonym">Pyrus malus</name>
    <dbReference type="NCBI Taxonomy" id="3750"/>
    <lineage>
        <taxon>Eukaryota</taxon>
        <taxon>Viridiplantae</taxon>
        <taxon>Streptophyta</taxon>
        <taxon>Embryophyta</taxon>
        <taxon>Tracheophyta</taxon>
        <taxon>Spermatophyta</taxon>
        <taxon>Magnoliopsida</taxon>
        <taxon>eudicotyledons</taxon>
        <taxon>Gunneridae</taxon>
        <taxon>Pentapetalae</taxon>
        <taxon>rosids</taxon>
        <taxon>fabids</taxon>
        <taxon>Rosales</taxon>
        <taxon>Rosaceae</taxon>
        <taxon>Amygdaloideae</taxon>
        <taxon>Maleae</taxon>
        <taxon>Malus</taxon>
    </lineage>
</organism>
<dbReference type="Gene3D" id="3.80.10.10">
    <property type="entry name" value="Ribonuclease Inhibitor"/>
    <property type="match status" value="1"/>
</dbReference>
<keyword evidence="3" id="KW-1185">Reference proteome</keyword>